<keyword evidence="1" id="KW-0999">Mitochondrion inner membrane</keyword>
<evidence type="ECO:0000313" key="2">
    <source>
        <dbReference type="EMBL" id="ODQ69927.1"/>
    </source>
</evidence>
<proteinExistence type="predicted"/>
<keyword evidence="1" id="KW-0496">Mitochondrion</keyword>
<dbReference type="GO" id="GO:0042407">
    <property type="term" value="P:cristae formation"/>
    <property type="evidence" value="ECO:0007669"/>
    <property type="project" value="InterPro"/>
</dbReference>
<evidence type="ECO:0000256" key="1">
    <source>
        <dbReference type="RuleBase" id="RU363021"/>
    </source>
</evidence>
<sequence length="231" mass="25148">MHPSRTLAASFALGATGGALLINSVPIIKAETEKISIYDDEKAAVPKSAPPIVIKQPPPVLESYVRSARESLSRATQFVLVHLDVAMERYLSAESTVTTTVSELKSEEEPLLPGAIYVLVATLTGSIVARKRNVIVRGLLVPGAFGVAAFAYFLPITYTNVGNLIWKFEVMAPNVANAHVKVKNSISDFAESVDKFRKDSRAKVEEAVRNSRRALKENTGLLIAEEDEKKK</sequence>
<dbReference type="InterPro" id="IPR019166">
    <property type="entry name" value="MIC26/MIC27"/>
</dbReference>
<dbReference type="STRING" id="675824.A0A1E3PYQ7"/>
<dbReference type="PANTHER" id="PTHR28268">
    <property type="entry name" value="MICOS SUBUNIT MIC26"/>
    <property type="match status" value="1"/>
</dbReference>
<dbReference type="EMBL" id="KV454302">
    <property type="protein sequence ID" value="ODQ69927.1"/>
    <property type="molecule type" value="Genomic_DNA"/>
</dbReference>
<keyword evidence="1" id="KW-1133">Transmembrane helix</keyword>
<feature type="transmembrane region" description="Helical" evidence="1">
    <location>
        <begin position="134"/>
        <end position="154"/>
    </location>
</feature>
<evidence type="ECO:0000313" key="3">
    <source>
        <dbReference type="Proteomes" id="UP000094385"/>
    </source>
</evidence>
<dbReference type="GO" id="GO:0044284">
    <property type="term" value="C:mitochondrial crista junction"/>
    <property type="evidence" value="ECO:0007669"/>
    <property type="project" value="TreeGrafter"/>
</dbReference>
<accession>A0A1E3PYQ7</accession>
<keyword evidence="3" id="KW-1185">Reference proteome</keyword>
<comment type="subunit">
    <text evidence="1">Component of the mitochondrial contact site and cristae organizing system (MICOS) complex.</text>
</comment>
<name>A0A1E3PYQ7_LIPST</name>
<dbReference type="Pfam" id="PF09769">
    <property type="entry name" value="ApoO"/>
    <property type="match status" value="1"/>
</dbReference>
<dbReference type="AlphaFoldDB" id="A0A1E3PYQ7"/>
<gene>
    <name evidence="2" type="ORF">LIPSTDRAFT_75573</name>
</gene>
<dbReference type="GO" id="GO:0061617">
    <property type="term" value="C:MICOS complex"/>
    <property type="evidence" value="ECO:0007669"/>
    <property type="project" value="UniProtKB-UniRule"/>
</dbReference>
<keyword evidence="1" id="KW-0472">Membrane</keyword>
<comment type="subcellular location">
    <subcellularLocation>
        <location evidence="1">Mitochondrion inner membrane</location>
    </subcellularLocation>
</comment>
<keyword evidence="1" id="KW-0812">Transmembrane</keyword>
<comment type="function">
    <text evidence="1">Component of the MICOS complex, a large protein complex of the mitochondrial inner membrane that plays crucial roles in the maintenance of crista junctions, inner membrane architecture, and formation of contact sites to the outer membrane.</text>
</comment>
<organism evidence="2 3">
    <name type="scientific">Lipomyces starkeyi NRRL Y-11557</name>
    <dbReference type="NCBI Taxonomy" id="675824"/>
    <lineage>
        <taxon>Eukaryota</taxon>
        <taxon>Fungi</taxon>
        <taxon>Dikarya</taxon>
        <taxon>Ascomycota</taxon>
        <taxon>Saccharomycotina</taxon>
        <taxon>Lipomycetes</taxon>
        <taxon>Lipomycetales</taxon>
        <taxon>Lipomycetaceae</taxon>
        <taxon>Lipomyces</taxon>
    </lineage>
</organism>
<feature type="transmembrane region" description="Helical" evidence="1">
    <location>
        <begin position="111"/>
        <end position="129"/>
    </location>
</feature>
<protein>
    <recommendedName>
        <fullName evidence="1">MICOS complex subunit</fullName>
    </recommendedName>
</protein>
<dbReference type="InterPro" id="IPR033181">
    <property type="entry name" value="Mic26_fungi"/>
</dbReference>
<dbReference type="OrthoDB" id="2399148at2759"/>
<reference evidence="2 3" key="1">
    <citation type="journal article" date="2016" name="Proc. Natl. Acad. Sci. U.S.A.">
        <title>Comparative genomics of biotechnologically important yeasts.</title>
        <authorList>
            <person name="Riley R."/>
            <person name="Haridas S."/>
            <person name="Wolfe K.H."/>
            <person name="Lopes M.R."/>
            <person name="Hittinger C.T."/>
            <person name="Goeker M."/>
            <person name="Salamov A.A."/>
            <person name="Wisecaver J.H."/>
            <person name="Long T.M."/>
            <person name="Calvey C.H."/>
            <person name="Aerts A.L."/>
            <person name="Barry K.W."/>
            <person name="Choi C."/>
            <person name="Clum A."/>
            <person name="Coughlan A.Y."/>
            <person name="Deshpande S."/>
            <person name="Douglass A.P."/>
            <person name="Hanson S.J."/>
            <person name="Klenk H.-P."/>
            <person name="LaButti K.M."/>
            <person name="Lapidus A."/>
            <person name="Lindquist E.A."/>
            <person name="Lipzen A.M."/>
            <person name="Meier-Kolthoff J.P."/>
            <person name="Ohm R.A."/>
            <person name="Otillar R.P."/>
            <person name="Pangilinan J.L."/>
            <person name="Peng Y."/>
            <person name="Rokas A."/>
            <person name="Rosa C.A."/>
            <person name="Scheuner C."/>
            <person name="Sibirny A.A."/>
            <person name="Slot J.C."/>
            <person name="Stielow J.B."/>
            <person name="Sun H."/>
            <person name="Kurtzman C.P."/>
            <person name="Blackwell M."/>
            <person name="Grigoriev I.V."/>
            <person name="Jeffries T.W."/>
        </authorList>
    </citation>
    <scope>NUCLEOTIDE SEQUENCE [LARGE SCALE GENOMIC DNA]</scope>
    <source>
        <strain evidence="2 3">NRRL Y-11557</strain>
    </source>
</reference>
<dbReference type="Proteomes" id="UP000094385">
    <property type="component" value="Unassembled WGS sequence"/>
</dbReference>
<dbReference type="PANTHER" id="PTHR28268:SF1">
    <property type="entry name" value="MICOS SUBUNIT MIC26"/>
    <property type="match status" value="1"/>
</dbReference>